<gene>
    <name evidence="2" type="ORF">QFZ22_000039</name>
</gene>
<organism evidence="2 3">
    <name type="scientific">Streptomyces canus</name>
    <dbReference type="NCBI Taxonomy" id="58343"/>
    <lineage>
        <taxon>Bacteria</taxon>
        <taxon>Bacillati</taxon>
        <taxon>Actinomycetota</taxon>
        <taxon>Actinomycetes</taxon>
        <taxon>Kitasatosporales</taxon>
        <taxon>Streptomycetaceae</taxon>
        <taxon>Streptomyces</taxon>
        <taxon>Streptomyces aurantiacus group</taxon>
    </lineage>
</organism>
<dbReference type="EMBL" id="JAUSZV010000001">
    <property type="protein sequence ID" value="MDQ0904054.1"/>
    <property type="molecule type" value="Genomic_DNA"/>
</dbReference>
<dbReference type="AlphaFoldDB" id="A0AAW8F1V4"/>
<accession>A0AAW8F1V4</accession>
<name>A0AAW8F1V4_9ACTN</name>
<comment type="caution">
    <text evidence="2">The sequence shown here is derived from an EMBL/GenBank/DDBJ whole genome shotgun (WGS) entry which is preliminary data.</text>
</comment>
<sequence length="375" mass="40570">MLGSVRWFSCIALSAVCALIGGSTLATGSTVQAAPLAQRSGDFPGAVDSYLNPSASKVVDWENRDYSLTCDDTVKKPVKVAIRNGKGIAKTDGIGGYDRWKVEVQRTAPGKLPHLGNVTAVLFYCSPQPSNFFTQELRVYRSNNGSEIARTPHLSGGDWLPPEYQPESVAIRKDRIVADLKFYGPGDPHGSPSRVRHLSWTWDGKKFVTHKDGAESEARGRINLTRERITVNGMGPLKLDMSRDEAAKAIGMPIPGKEGRRVCTDFSVQGGLEGLLLRFTSDRLVAIYVQRPATTISTLSDIHIGSARDDVLDTYAGEITVTTPDYGGEELVFAPSAPKFAGKVIRFGMSDGVVETFIAGKRDWAVFAPSCGASE</sequence>
<proteinExistence type="predicted"/>
<evidence type="ECO:0000313" key="3">
    <source>
        <dbReference type="Proteomes" id="UP001234216"/>
    </source>
</evidence>
<evidence type="ECO:0000256" key="1">
    <source>
        <dbReference type="SAM" id="SignalP"/>
    </source>
</evidence>
<keyword evidence="1" id="KW-0732">Signal</keyword>
<dbReference type="Proteomes" id="UP001234216">
    <property type="component" value="Unassembled WGS sequence"/>
</dbReference>
<evidence type="ECO:0000313" key="2">
    <source>
        <dbReference type="EMBL" id="MDQ0904054.1"/>
    </source>
</evidence>
<reference evidence="2" key="1">
    <citation type="submission" date="2023-07" db="EMBL/GenBank/DDBJ databases">
        <title>Comparative genomics of wheat-associated soil bacteria to identify genetic determinants of phenazine resistance.</title>
        <authorList>
            <person name="Mouncey N."/>
        </authorList>
    </citation>
    <scope>NUCLEOTIDE SEQUENCE</scope>
    <source>
        <strain evidence="2">V4I22</strain>
    </source>
</reference>
<protein>
    <submittedName>
        <fullName evidence="2">Uncharacterized protein</fullName>
    </submittedName>
</protein>
<feature type="signal peptide" evidence="1">
    <location>
        <begin position="1"/>
        <end position="28"/>
    </location>
</feature>
<feature type="chain" id="PRO_5043857829" evidence="1">
    <location>
        <begin position="29"/>
        <end position="375"/>
    </location>
</feature>